<dbReference type="EMBL" id="JAFIRN010000007">
    <property type="protein sequence ID" value="KAG5846203.1"/>
    <property type="molecule type" value="Genomic_DNA"/>
</dbReference>
<dbReference type="PANTHER" id="PTHR23267">
    <property type="entry name" value="IMMUNOGLOBULIN LIGHT CHAIN"/>
    <property type="match status" value="1"/>
</dbReference>
<dbReference type="PROSITE" id="PS50835">
    <property type="entry name" value="IG_LIKE"/>
    <property type="match status" value="1"/>
</dbReference>
<name>A0A9D3MHQ5_ANGAN</name>
<accession>A0A9D3MHQ5</accession>
<dbReference type="InterPro" id="IPR003599">
    <property type="entry name" value="Ig_sub"/>
</dbReference>
<dbReference type="AlphaFoldDB" id="A0A9D3MHQ5"/>
<dbReference type="InterPro" id="IPR007110">
    <property type="entry name" value="Ig-like_dom"/>
</dbReference>
<feature type="domain" description="Ig-like" evidence="2">
    <location>
        <begin position="23"/>
        <end position="122"/>
    </location>
</feature>
<dbReference type="Pfam" id="PF07686">
    <property type="entry name" value="V-set"/>
    <property type="match status" value="1"/>
</dbReference>
<feature type="signal peptide" evidence="1">
    <location>
        <begin position="1"/>
        <end position="21"/>
    </location>
</feature>
<dbReference type="SUPFAM" id="SSF48726">
    <property type="entry name" value="Immunoglobulin"/>
    <property type="match status" value="1"/>
</dbReference>
<dbReference type="SMART" id="SM00408">
    <property type="entry name" value="IGc2"/>
    <property type="match status" value="1"/>
</dbReference>
<evidence type="ECO:0000259" key="2">
    <source>
        <dbReference type="PROSITE" id="PS50835"/>
    </source>
</evidence>
<feature type="chain" id="PRO_5039042394" description="Ig-like domain-containing protein" evidence="1">
    <location>
        <begin position="22"/>
        <end position="122"/>
    </location>
</feature>
<organism evidence="3 4">
    <name type="scientific">Anguilla anguilla</name>
    <name type="common">European freshwater eel</name>
    <name type="synonym">Muraena anguilla</name>
    <dbReference type="NCBI Taxonomy" id="7936"/>
    <lineage>
        <taxon>Eukaryota</taxon>
        <taxon>Metazoa</taxon>
        <taxon>Chordata</taxon>
        <taxon>Craniata</taxon>
        <taxon>Vertebrata</taxon>
        <taxon>Euteleostomi</taxon>
        <taxon>Actinopterygii</taxon>
        <taxon>Neopterygii</taxon>
        <taxon>Teleostei</taxon>
        <taxon>Anguilliformes</taxon>
        <taxon>Anguillidae</taxon>
        <taxon>Anguilla</taxon>
    </lineage>
</organism>
<dbReference type="Proteomes" id="UP001044222">
    <property type="component" value="Chromosome 7"/>
</dbReference>
<dbReference type="Gene3D" id="2.60.40.10">
    <property type="entry name" value="Immunoglobulins"/>
    <property type="match status" value="1"/>
</dbReference>
<dbReference type="SMART" id="SM00409">
    <property type="entry name" value="IG"/>
    <property type="match status" value="1"/>
</dbReference>
<dbReference type="SMART" id="SM00406">
    <property type="entry name" value="IGv"/>
    <property type="match status" value="1"/>
</dbReference>
<sequence>MTFITTIIISALAFCAHRSLGQITVTQTPAVKSALPGDRVTLNCKTSTSSGLDDALSWYQQKAGEAPKLLVNKISSRESGISDRFSGSGSGTDFTLTISEVRPEDAGVYYCFANFGAPNLTQ</sequence>
<evidence type="ECO:0000313" key="4">
    <source>
        <dbReference type="Proteomes" id="UP001044222"/>
    </source>
</evidence>
<dbReference type="InterPro" id="IPR013783">
    <property type="entry name" value="Ig-like_fold"/>
</dbReference>
<evidence type="ECO:0000256" key="1">
    <source>
        <dbReference type="SAM" id="SignalP"/>
    </source>
</evidence>
<comment type="caution">
    <text evidence="3">The sequence shown here is derived from an EMBL/GenBank/DDBJ whole genome shotgun (WGS) entry which is preliminary data.</text>
</comment>
<dbReference type="InterPro" id="IPR050150">
    <property type="entry name" value="IgV_Light_Chain"/>
</dbReference>
<protein>
    <recommendedName>
        <fullName evidence="2">Ig-like domain-containing protein</fullName>
    </recommendedName>
</protein>
<dbReference type="InterPro" id="IPR003598">
    <property type="entry name" value="Ig_sub2"/>
</dbReference>
<reference evidence="3" key="1">
    <citation type="submission" date="2021-01" db="EMBL/GenBank/DDBJ databases">
        <title>A chromosome-scale assembly of European eel, Anguilla anguilla.</title>
        <authorList>
            <person name="Henkel C."/>
            <person name="Jong-Raadsen S.A."/>
            <person name="Dufour S."/>
            <person name="Weltzien F.-A."/>
            <person name="Palstra A.P."/>
            <person name="Pelster B."/>
            <person name="Spaink H.P."/>
            <person name="Van Den Thillart G.E."/>
            <person name="Jansen H."/>
            <person name="Zahm M."/>
            <person name="Klopp C."/>
            <person name="Cedric C."/>
            <person name="Louis A."/>
            <person name="Berthelot C."/>
            <person name="Parey E."/>
            <person name="Roest Crollius H."/>
            <person name="Montfort J."/>
            <person name="Robinson-Rechavi M."/>
            <person name="Bucao C."/>
            <person name="Bouchez O."/>
            <person name="Gislard M."/>
            <person name="Lluch J."/>
            <person name="Milhes M."/>
            <person name="Lampietro C."/>
            <person name="Lopez Roques C."/>
            <person name="Donnadieu C."/>
            <person name="Braasch I."/>
            <person name="Desvignes T."/>
            <person name="Postlethwait J."/>
            <person name="Bobe J."/>
            <person name="Guiguen Y."/>
            <person name="Dirks R."/>
        </authorList>
    </citation>
    <scope>NUCLEOTIDE SEQUENCE</scope>
    <source>
        <strain evidence="3">Tag_6206</strain>
        <tissue evidence="3">Liver</tissue>
    </source>
</reference>
<gene>
    <name evidence="3" type="ORF">ANANG_G00147310</name>
</gene>
<dbReference type="FunFam" id="2.60.40.10:FF:001230">
    <property type="entry name" value="Immunoglobulin kappa variable 8-16"/>
    <property type="match status" value="1"/>
</dbReference>
<keyword evidence="4" id="KW-1185">Reference proteome</keyword>
<dbReference type="InterPro" id="IPR036179">
    <property type="entry name" value="Ig-like_dom_sf"/>
</dbReference>
<proteinExistence type="predicted"/>
<evidence type="ECO:0000313" key="3">
    <source>
        <dbReference type="EMBL" id="KAG5846203.1"/>
    </source>
</evidence>
<dbReference type="InterPro" id="IPR013106">
    <property type="entry name" value="Ig_V-set"/>
</dbReference>
<keyword evidence="1" id="KW-0732">Signal</keyword>